<name>A0AAC9LBG8_9PSEU</name>
<protein>
    <submittedName>
        <fullName evidence="2">Uncharacterized protein</fullName>
    </submittedName>
</protein>
<proteinExistence type="predicted"/>
<sequence length="359" mass="39609">MRPRGPQDSPNLLVGDYLQFATVRPPAYGRAVDEGFARVARIERVPAEVASRVLDSAYVDGLSLAVMWCHGAPGPVVVSSGDVCVLDWASEHRAQHDRQHPWWPPALSFLFPGAVPAGVKPPPRRRIPEPLRQPVAWATPTITPKAPVRATGFTKPASALRIGDYLRVHADRRPVSDQDIDKGWTQEGPNGRRHHLRRPGDHSRRRRRGPGAAARCGDYPEATAGGASWPRLCPPRNRATTCEKAERLSRDPFGVLDRERFAAQHCVPIAYATEPWNPVLEMLPQARALTTRPELQLLQDRKPVHDRTRGCERWLGNTSAATTPPGRLAPDEPPELAVRPRAATQPAQTGQRERGGCHG</sequence>
<dbReference type="AlphaFoldDB" id="A0AAC9LBG8"/>
<accession>A0AAC9LBG8</accession>
<feature type="region of interest" description="Disordered" evidence="1">
    <location>
        <begin position="173"/>
        <end position="219"/>
    </location>
</feature>
<dbReference type="KEGG" id="acad:UA74_07840"/>
<dbReference type="Proteomes" id="UP000185511">
    <property type="component" value="Chromosome"/>
</dbReference>
<keyword evidence="3" id="KW-1185">Reference proteome</keyword>
<feature type="region of interest" description="Disordered" evidence="1">
    <location>
        <begin position="314"/>
        <end position="359"/>
    </location>
</feature>
<feature type="compositionally biased region" description="Basic and acidic residues" evidence="1">
    <location>
        <begin position="173"/>
        <end position="184"/>
    </location>
</feature>
<dbReference type="EMBL" id="CP016076">
    <property type="protein sequence ID" value="APU13637.1"/>
    <property type="molecule type" value="Genomic_DNA"/>
</dbReference>
<evidence type="ECO:0000256" key="1">
    <source>
        <dbReference type="SAM" id="MobiDB-lite"/>
    </source>
</evidence>
<gene>
    <name evidence="2" type="ORF">UA74_07840</name>
</gene>
<evidence type="ECO:0000313" key="3">
    <source>
        <dbReference type="Proteomes" id="UP000185511"/>
    </source>
</evidence>
<reference evidence="3" key="1">
    <citation type="submission" date="2016-06" db="EMBL/GenBank/DDBJ databases">
        <title>Complete genome sequence of Actinoalloteichus fjordicus DSM 46855 (=ADI127-17), type strain of the new species Actinoalloteichus fjordicus.</title>
        <authorList>
            <person name="Ruckert C."/>
            <person name="Nouioui I."/>
            <person name="Willmese J."/>
            <person name="van Wezel G."/>
            <person name="Klenk H.-P."/>
            <person name="Kalinowski J."/>
            <person name="Zotchev S.B."/>
        </authorList>
    </citation>
    <scope>NUCLEOTIDE SEQUENCE [LARGE SCALE GENOMIC DNA]</scope>
    <source>
        <strain evidence="3">ADI127-7</strain>
    </source>
</reference>
<feature type="compositionally biased region" description="Basic residues" evidence="1">
    <location>
        <begin position="191"/>
        <end position="209"/>
    </location>
</feature>
<evidence type="ECO:0000313" key="2">
    <source>
        <dbReference type="EMBL" id="APU13637.1"/>
    </source>
</evidence>
<organism evidence="2 3">
    <name type="scientific">Actinoalloteichus fjordicus</name>
    <dbReference type="NCBI Taxonomy" id="1612552"/>
    <lineage>
        <taxon>Bacteria</taxon>
        <taxon>Bacillati</taxon>
        <taxon>Actinomycetota</taxon>
        <taxon>Actinomycetes</taxon>
        <taxon>Pseudonocardiales</taxon>
        <taxon>Pseudonocardiaceae</taxon>
        <taxon>Actinoalloteichus</taxon>
    </lineage>
</organism>